<dbReference type="GO" id="GO:0008194">
    <property type="term" value="F:UDP-glycosyltransferase activity"/>
    <property type="evidence" value="ECO:0007669"/>
    <property type="project" value="InterPro"/>
</dbReference>
<feature type="transmembrane region" description="Helical" evidence="3">
    <location>
        <begin position="193"/>
        <end position="213"/>
    </location>
</feature>
<keyword evidence="3" id="KW-0472">Membrane</keyword>
<accession>A0A4R8RMN7</accession>
<keyword evidence="2 5" id="KW-0808">Transferase</keyword>
<evidence type="ECO:0000313" key="5">
    <source>
        <dbReference type="EMBL" id="TDZ68373.1"/>
    </source>
</evidence>
<dbReference type="AlphaFoldDB" id="A0A4R8RMN7"/>
<protein>
    <submittedName>
        <fullName evidence="5">Glycosyltransferase sdnJ</fullName>
    </submittedName>
</protein>
<dbReference type="PANTHER" id="PTHR48043:SF145">
    <property type="entry name" value="FI06409P-RELATED"/>
    <property type="match status" value="1"/>
</dbReference>
<dbReference type="InterPro" id="IPR050271">
    <property type="entry name" value="UDP-glycosyltransferase"/>
</dbReference>
<comment type="caution">
    <text evidence="5">The sequence shown here is derived from an EMBL/GenBank/DDBJ whole genome shotgun (WGS) entry which is preliminary data.</text>
</comment>
<keyword evidence="3" id="KW-0812">Transmembrane</keyword>
<keyword evidence="6" id="KW-1185">Reference proteome</keyword>
<organism evidence="5 6">
    <name type="scientific">Colletotrichum trifolii</name>
    <dbReference type="NCBI Taxonomy" id="5466"/>
    <lineage>
        <taxon>Eukaryota</taxon>
        <taxon>Fungi</taxon>
        <taxon>Dikarya</taxon>
        <taxon>Ascomycota</taxon>
        <taxon>Pezizomycotina</taxon>
        <taxon>Sordariomycetes</taxon>
        <taxon>Hypocreomycetidae</taxon>
        <taxon>Glomerellales</taxon>
        <taxon>Glomerellaceae</taxon>
        <taxon>Colletotrichum</taxon>
        <taxon>Colletotrichum orbiculare species complex</taxon>
    </lineage>
</organism>
<evidence type="ECO:0000259" key="4">
    <source>
        <dbReference type="Pfam" id="PF06722"/>
    </source>
</evidence>
<keyword evidence="1" id="KW-0328">Glycosyltransferase</keyword>
<dbReference type="Pfam" id="PF06722">
    <property type="entry name" value="EryCIII-like_C"/>
    <property type="match status" value="1"/>
</dbReference>
<dbReference type="PANTHER" id="PTHR48043">
    <property type="entry name" value="EG:EG0003.4 PROTEIN-RELATED"/>
    <property type="match status" value="1"/>
</dbReference>
<dbReference type="SUPFAM" id="SSF53756">
    <property type="entry name" value="UDP-Glycosyltransferase/glycogen phosphorylase"/>
    <property type="match status" value="1"/>
</dbReference>
<name>A0A4R8RMN7_COLTR</name>
<evidence type="ECO:0000256" key="1">
    <source>
        <dbReference type="ARBA" id="ARBA00022676"/>
    </source>
</evidence>
<dbReference type="Gene3D" id="3.40.50.2000">
    <property type="entry name" value="Glycogen Phosphorylase B"/>
    <property type="match status" value="2"/>
</dbReference>
<dbReference type="Proteomes" id="UP000295703">
    <property type="component" value="Unassembled WGS sequence"/>
</dbReference>
<evidence type="ECO:0000256" key="2">
    <source>
        <dbReference type="ARBA" id="ARBA00022679"/>
    </source>
</evidence>
<reference evidence="5 6" key="1">
    <citation type="submission" date="2018-12" db="EMBL/GenBank/DDBJ databases">
        <title>Genome sequence and assembly of Colletotrichum trifolii.</title>
        <authorList>
            <person name="Gan P."/>
            <person name="Shirasu K."/>
        </authorList>
    </citation>
    <scope>NUCLEOTIDE SEQUENCE [LARGE SCALE GENOMIC DNA]</scope>
    <source>
        <strain evidence="5 6">543-2</strain>
    </source>
</reference>
<dbReference type="GO" id="GO:0016758">
    <property type="term" value="F:hexosyltransferase activity"/>
    <property type="evidence" value="ECO:0007669"/>
    <property type="project" value="UniProtKB-ARBA"/>
</dbReference>
<dbReference type="EMBL" id="RYZW01000011">
    <property type="protein sequence ID" value="TDZ68373.1"/>
    <property type="molecule type" value="Genomic_DNA"/>
</dbReference>
<evidence type="ECO:0000313" key="6">
    <source>
        <dbReference type="Proteomes" id="UP000295703"/>
    </source>
</evidence>
<gene>
    <name evidence="5" type="primary">sdnJ-2</name>
    <name evidence="5" type="ORF">CTRI78_v002162</name>
</gene>
<feature type="domain" description="Erythromycin biosynthesis protein CIII-like C-terminal" evidence="4">
    <location>
        <begin position="373"/>
        <end position="492"/>
    </location>
</feature>
<dbReference type="InterPro" id="IPR002213">
    <property type="entry name" value="UDP_glucos_trans"/>
</dbReference>
<sequence>MTRRRVLLLTNSEHGQANVFLATSQALLAAAPDTEIHFASFGGIKSAVQSTSDAALEANPGATPIRFHQLDGTSVVEALLENPAGLMDILDVRPGPLTTHRILPPIARASMPYTGPQIRQNCAEVRRVVEEVRPDLTVVDNLFTPGLTVARELGVEWMILSPNTLKEFAAPLQPRGAYFWKFPALCTAYPFPVPLHLIPLNILFHLMFLYYIFFDKQGVQARKYLKEEAHTELFDQGGIFADPPPGLKILIASSPAFDFPVEKIPDNMIPCGPILRPVRPVGEADAELDKWLGRGPTVVINLGTHSWAKETKAAEMATAIRHLLDAWREAGEEGRLQVLWKLKQTGDGRVEYDPYREDGPIAGILGSEFDNDLVRVVSWVKAEPYALLRTGQVVCSVNHGGANSFWEALCAGVPQVILPVWADTFDFAHRAELLGIGKWGSRKHAPGYGAEELGAAMKEVVVGDGARKLRQRAKAVAKERESHGEGHDVAAKHILHALASSGR</sequence>
<evidence type="ECO:0000256" key="3">
    <source>
        <dbReference type="SAM" id="Phobius"/>
    </source>
</evidence>
<proteinExistence type="predicted"/>
<dbReference type="CDD" id="cd03784">
    <property type="entry name" value="GT1_Gtf-like"/>
    <property type="match status" value="1"/>
</dbReference>
<keyword evidence="3" id="KW-1133">Transmembrane helix</keyword>
<dbReference type="InterPro" id="IPR010610">
    <property type="entry name" value="EryCIII-like_C"/>
</dbReference>